<sequence>MVGAGLAGCLLAWRLQQAGQPFLLIGSRRMPAAVDVAAGVINPVTGRWMTKTWNCEQLLPTAEACYRQLEAQLGLHIYHPIPELRFCQNPDDLKRLGRRLRNPRYQDVLSRYYPAGDAAPAFNDPHGCFGIEQAAYVELPKLVHALRSAFEQAGLFCDQSFQHAELLPQGTHWRYQEICARKVIFCEGAAARNNPFFPELALQPAKGETLLCHSPTLQLPRKLYHHKKWLLPYPDGSFRLGATYDESDLSETPTAARRAELLTAAQAALKDPHPIEVTAHLAGIRPSSRDSRPLMGAHPSRPGLYLLNGLGSKGASTAPAMTEQLCAHLLQGRPIQPEVDLGRFQNQPLD</sequence>
<dbReference type="SUPFAM" id="SSF51905">
    <property type="entry name" value="FAD/NAD(P)-binding domain"/>
    <property type="match status" value="1"/>
</dbReference>
<accession>A0ABU1AWW1</accession>
<dbReference type="GO" id="GO:0016491">
    <property type="term" value="F:oxidoreductase activity"/>
    <property type="evidence" value="ECO:0007669"/>
    <property type="project" value="UniProtKB-KW"/>
</dbReference>
<dbReference type="PANTHER" id="PTHR13847">
    <property type="entry name" value="SARCOSINE DEHYDROGENASE-RELATED"/>
    <property type="match status" value="1"/>
</dbReference>
<gene>
    <name evidence="2" type="ORF">QEH52_14045</name>
</gene>
<dbReference type="Pfam" id="PF01266">
    <property type="entry name" value="DAO"/>
    <property type="match status" value="1"/>
</dbReference>
<keyword evidence="2" id="KW-0560">Oxidoreductase</keyword>
<dbReference type="InterPro" id="IPR006076">
    <property type="entry name" value="FAD-dep_OxRdtase"/>
</dbReference>
<proteinExistence type="predicted"/>
<dbReference type="Proteomes" id="UP001225316">
    <property type="component" value="Unassembled WGS sequence"/>
</dbReference>
<dbReference type="Gene3D" id="3.50.50.60">
    <property type="entry name" value="FAD/NAD(P)-binding domain"/>
    <property type="match status" value="1"/>
</dbReference>
<dbReference type="EC" id="1.-.-.-" evidence="2"/>
<evidence type="ECO:0000313" key="2">
    <source>
        <dbReference type="EMBL" id="MDQ8208643.1"/>
    </source>
</evidence>
<evidence type="ECO:0000259" key="1">
    <source>
        <dbReference type="Pfam" id="PF01266"/>
    </source>
</evidence>
<protein>
    <submittedName>
        <fullName evidence="2">FAD-dependent oxidoreductase</fullName>
        <ecNumber evidence="2">1.-.-.-</ecNumber>
    </submittedName>
</protein>
<comment type="caution">
    <text evidence="2">The sequence shown here is derived from an EMBL/GenBank/DDBJ whole genome shotgun (WGS) entry which is preliminary data.</text>
</comment>
<feature type="domain" description="FAD dependent oxidoreductase" evidence="1">
    <location>
        <begin position="2"/>
        <end position="323"/>
    </location>
</feature>
<keyword evidence="3" id="KW-1185">Reference proteome</keyword>
<dbReference type="SUPFAM" id="SSF54373">
    <property type="entry name" value="FAD-linked reductases, C-terminal domain"/>
    <property type="match status" value="1"/>
</dbReference>
<evidence type="ECO:0000313" key="3">
    <source>
        <dbReference type="Proteomes" id="UP001225316"/>
    </source>
</evidence>
<reference evidence="2 3" key="1">
    <citation type="submission" date="2023-04" db="EMBL/GenBank/DDBJ databases">
        <title>A novel bacteria isolated from coastal sediment.</title>
        <authorList>
            <person name="Liu X.-J."/>
            <person name="Du Z.-J."/>
        </authorList>
    </citation>
    <scope>NUCLEOTIDE SEQUENCE [LARGE SCALE GENOMIC DNA]</scope>
    <source>
        <strain evidence="2 3">SDUM461003</strain>
    </source>
</reference>
<dbReference type="EMBL" id="JARXHW010000036">
    <property type="protein sequence ID" value="MDQ8208643.1"/>
    <property type="molecule type" value="Genomic_DNA"/>
</dbReference>
<dbReference type="Gene3D" id="3.30.9.10">
    <property type="entry name" value="D-Amino Acid Oxidase, subunit A, domain 2"/>
    <property type="match status" value="1"/>
</dbReference>
<organism evidence="2 3">
    <name type="scientific">Thalassobacterium maritimum</name>
    <dbReference type="NCBI Taxonomy" id="3041265"/>
    <lineage>
        <taxon>Bacteria</taxon>
        <taxon>Pseudomonadati</taxon>
        <taxon>Verrucomicrobiota</taxon>
        <taxon>Opitutia</taxon>
        <taxon>Puniceicoccales</taxon>
        <taxon>Coraliomargaritaceae</taxon>
        <taxon>Thalassobacterium</taxon>
    </lineage>
</organism>
<dbReference type="InterPro" id="IPR036188">
    <property type="entry name" value="FAD/NAD-bd_sf"/>
</dbReference>
<name>A0ABU1AWW1_9BACT</name>